<evidence type="ECO:0000313" key="3">
    <source>
        <dbReference type="Proteomes" id="UP000241818"/>
    </source>
</evidence>
<dbReference type="Pfam" id="PF06985">
    <property type="entry name" value="HET"/>
    <property type="match status" value="1"/>
</dbReference>
<protein>
    <recommendedName>
        <fullName evidence="1">Heterokaryon incompatibility domain-containing protein</fullName>
    </recommendedName>
</protein>
<dbReference type="PANTHER" id="PTHR24148:SF78">
    <property type="entry name" value="HETEROKARYON INCOMPATIBILITY DOMAIN-CONTAINING PROTEIN"/>
    <property type="match status" value="1"/>
</dbReference>
<dbReference type="RefSeq" id="XP_024723837.1">
    <property type="nucleotide sequence ID" value="XM_024862301.1"/>
</dbReference>
<dbReference type="AlphaFoldDB" id="A0A2T3BAB3"/>
<name>A0A2T3BAB3_AMORE</name>
<dbReference type="InterPro" id="IPR010730">
    <property type="entry name" value="HET"/>
</dbReference>
<feature type="domain" description="Heterokaryon incompatibility" evidence="1">
    <location>
        <begin position="42"/>
        <end position="185"/>
    </location>
</feature>
<organism evidence="2 3">
    <name type="scientific">Amorphotheca resinae ATCC 22711</name>
    <dbReference type="NCBI Taxonomy" id="857342"/>
    <lineage>
        <taxon>Eukaryota</taxon>
        <taxon>Fungi</taxon>
        <taxon>Dikarya</taxon>
        <taxon>Ascomycota</taxon>
        <taxon>Pezizomycotina</taxon>
        <taxon>Leotiomycetes</taxon>
        <taxon>Helotiales</taxon>
        <taxon>Amorphothecaceae</taxon>
        <taxon>Amorphotheca</taxon>
    </lineage>
</organism>
<accession>A0A2T3BAB3</accession>
<evidence type="ECO:0000313" key="2">
    <source>
        <dbReference type="EMBL" id="PSS25238.1"/>
    </source>
</evidence>
<dbReference type="Pfam" id="PF26639">
    <property type="entry name" value="Het-6_barrel"/>
    <property type="match status" value="1"/>
</dbReference>
<dbReference type="GeneID" id="36570382"/>
<reference evidence="2 3" key="1">
    <citation type="journal article" date="2018" name="New Phytol.">
        <title>Comparative genomics and transcriptomics depict ericoid mycorrhizal fungi as versatile saprotrophs and plant mutualists.</title>
        <authorList>
            <person name="Martino E."/>
            <person name="Morin E."/>
            <person name="Grelet G.A."/>
            <person name="Kuo A."/>
            <person name="Kohler A."/>
            <person name="Daghino S."/>
            <person name="Barry K.W."/>
            <person name="Cichocki N."/>
            <person name="Clum A."/>
            <person name="Dockter R.B."/>
            <person name="Hainaut M."/>
            <person name="Kuo R.C."/>
            <person name="LaButti K."/>
            <person name="Lindahl B.D."/>
            <person name="Lindquist E.A."/>
            <person name="Lipzen A."/>
            <person name="Khouja H.R."/>
            <person name="Magnuson J."/>
            <person name="Murat C."/>
            <person name="Ohm R.A."/>
            <person name="Singer S.W."/>
            <person name="Spatafora J.W."/>
            <person name="Wang M."/>
            <person name="Veneault-Fourrey C."/>
            <person name="Henrissat B."/>
            <person name="Grigoriev I.V."/>
            <person name="Martin F.M."/>
            <person name="Perotto S."/>
        </authorList>
    </citation>
    <scope>NUCLEOTIDE SEQUENCE [LARGE SCALE GENOMIC DNA]</scope>
    <source>
        <strain evidence="2 3">ATCC 22711</strain>
    </source>
</reference>
<sequence length="602" mass="68803">MAYPYQKLRDNDIRVLYLAPGKSSDPIRCGLITLSLANNPRYEALSYAWGVIDSYNLITVDGCPMRIRENLETALRHLRYEQRDRILWVDALCINQEDDEERSQQVSYMSLIYSKAMSTVIYLGDRDSDTDRAFDALEMFSQDRHLPDLPIWKADDPGRIEWAGVLVIERILLFPWWGRTWIIQEVALARNLVMVCGKRSLNWDSVVTPAVHSMVKHVNSCCMGCVAQKDYQRANRRLKSPLYQLMQNLDTIRRSIQRGSAPALLQLLKNYRDREATDPRDKVYALLGIAGDVSLYAIIPDYQIPFEEVYKATALQLILMYRSLEVLNLTLGLSKSSDLPSWTPDWRVSPTDSKKVAMHCSHERNLGGYRACGRMPFFVFRREANFLCVNGIYFDDIAELSDVLDTEQETALNETLALWEEKIVHRQRIERSYVGGGDWLGAYFRTMAADLIMVLRSELSKDEIPVDVIPMARDVFQAFRLKTGLTMKLVTSPEITTDPDIVQIPDEEQMNRLMALKMAFQNRRLFITKRGYLGTVPEETQLGDTVHILCAAKTPMILRLGPVTFMGRSANGHQVVGDAYVHGIMNGEACNGTRPPRPHLIY</sequence>
<dbReference type="InParanoid" id="A0A2T3BAB3"/>
<dbReference type="Proteomes" id="UP000241818">
    <property type="component" value="Unassembled WGS sequence"/>
</dbReference>
<gene>
    <name evidence="2" type="ORF">M430DRAFT_133506</name>
</gene>
<dbReference type="PANTHER" id="PTHR24148">
    <property type="entry name" value="ANKYRIN REPEAT DOMAIN-CONTAINING PROTEIN 39 HOMOLOG-RELATED"/>
    <property type="match status" value="1"/>
</dbReference>
<evidence type="ECO:0000259" key="1">
    <source>
        <dbReference type="Pfam" id="PF06985"/>
    </source>
</evidence>
<dbReference type="InterPro" id="IPR052895">
    <property type="entry name" value="HetReg/Transcr_Mod"/>
</dbReference>
<dbReference type="OrthoDB" id="3598674at2759"/>
<dbReference type="EMBL" id="KZ679007">
    <property type="protein sequence ID" value="PSS25238.1"/>
    <property type="molecule type" value="Genomic_DNA"/>
</dbReference>
<dbReference type="STRING" id="857342.A0A2T3BAB3"/>
<keyword evidence="3" id="KW-1185">Reference proteome</keyword>
<proteinExistence type="predicted"/>